<comment type="caution">
    <text evidence="2">The sequence shown here is derived from an EMBL/GenBank/DDBJ whole genome shotgun (WGS) entry which is preliminary data.</text>
</comment>
<proteinExistence type="predicted"/>
<evidence type="ECO:0000256" key="1">
    <source>
        <dbReference type="SAM" id="MobiDB-lite"/>
    </source>
</evidence>
<name>A0ABP8S0D9_9PSEU</name>
<organism evidence="2 3">
    <name type="scientific">Pseudonocardia xishanensis</name>
    <dbReference type="NCBI Taxonomy" id="630995"/>
    <lineage>
        <taxon>Bacteria</taxon>
        <taxon>Bacillati</taxon>
        <taxon>Actinomycetota</taxon>
        <taxon>Actinomycetes</taxon>
        <taxon>Pseudonocardiales</taxon>
        <taxon>Pseudonocardiaceae</taxon>
        <taxon>Pseudonocardia</taxon>
    </lineage>
</organism>
<feature type="compositionally biased region" description="Polar residues" evidence="1">
    <location>
        <begin position="1"/>
        <end position="12"/>
    </location>
</feature>
<gene>
    <name evidence="2" type="ORF">GCM10023175_59860</name>
</gene>
<sequence length="116" mass="12040">MPYPRTTTTEGQSLEKPSEKRSATVPVTSARIAPASQNHMDSTLPERSLQNPDGPVNRADRGCAERTPTSPPLDPHRSTVPPASIAPGATDEAKVLLTAAPAAIAGPVTGSLTFSD</sequence>
<dbReference type="Proteomes" id="UP001501598">
    <property type="component" value="Unassembled WGS sequence"/>
</dbReference>
<evidence type="ECO:0000313" key="2">
    <source>
        <dbReference type="EMBL" id="GAA4556815.1"/>
    </source>
</evidence>
<protein>
    <submittedName>
        <fullName evidence="2">Uncharacterized protein</fullName>
    </submittedName>
</protein>
<evidence type="ECO:0000313" key="3">
    <source>
        <dbReference type="Proteomes" id="UP001501598"/>
    </source>
</evidence>
<accession>A0ABP8S0D9</accession>
<keyword evidence="3" id="KW-1185">Reference proteome</keyword>
<reference evidence="3" key="1">
    <citation type="journal article" date="2019" name="Int. J. Syst. Evol. Microbiol.">
        <title>The Global Catalogue of Microorganisms (GCM) 10K type strain sequencing project: providing services to taxonomists for standard genome sequencing and annotation.</title>
        <authorList>
            <consortium name="The Broad Institute Genomics Platform"/>
            <consortium name="The Broad Institute Genome Sequencing Center for Infectious Disease"/>
            <person name="Wu L."/>
            <person name="Ma J."/>
        </authorList>
    </citation>
    <scope>NUCLEOTIDE SEQUENCE [LARGE SCALE GENOMIC DNA]</scope>
    <source>
        <strain evidence="3">JCM 17906</strain>
    </source>
</reference>
<dbReference type="EMBL" id="BAABGT010000099">
    <property type="protein sequence ID" value="GAA4556815.1"/>
    <property type="molecule type" value="Genomic_DNA"/>
</dbReference>
<feature type="region of interest" description="Disordered" evidence="1">
    <location>
        <begin position="1"/>
        <end position="87"/>
    </location>
</feature>